<evidence type="ECO:0008006" key="3">
    <source>
        <dbReference type="Google" id="ProtNLM"/>
    </source>
</evidence>
<reference evidence="2" key="1">
    <citation type="submission" date="2019-08" db="EMBL/GenBank/DDBJ databases">
        <authorList>
            <person name="Kucharzyk K."/>
            <person name="Murdoch R.W."/>
            <person name="Higgins S."/>
            <person name="Loffler F."/>
        </authorList>
    </citation>
    <scope>NUCLEOTIDE SEQUENCE</scope>
</reference>
<dbReference type="PANTHER" id="PTHR35177:SF2">
    <property type="entry name" value="HYDROGENASE MATURATION FACTOR HYBG"/>
    <property type="match status" value="1"/>
</dbReference>
<comment type="caution">
    <text evidence="2">The sequence shown here is derived from an EMBL/GenBank/DDBJ whole genome shotgun (WGS) entry which is preliminary data.</text>
</comment>
<dbReference type="AlphaFoldDB" id="A0A645IDW2"/>
<sequence>MCIAWPMRLLEILPDHYGVAELDGVRRRVGLRLLSEVKVGDYVLVHAGYAIEKIDSAEAVTQLEILAELKAGVVKRA</sequence>
<dbReference type="SUPFAM" id="SSF159127">
    <property type="entry name" value="HupF/HypC-like"/>
    <property type="match status" value="1"/>
</dbReference>
<dbReference type="NCBIfam" id="TIGR00074">
    <property type="entry name" value="hypC_hupF"/>
    <property type="match status" value="1"/>
</dbReference>
<dbReference type="GO" id="GO:0051604">
    <property type="term" value="P:protein maturation"/>
    <property type="evidence" value="ECO:0007669"/>
    <property type="project" value="TreeGrafter"/>
</dbReference>
<evidence type="ECO:0000256" key="1">
    <source>
        <dbReference type="ARBA" id="ARBA00006018"/>
    </source>
</evidence>
<name>A0A645IDW2_9ZZZZ</name>
<protein>
    <recommendedName>
        <fullName evidence="3">Hydrogenase maturation factor HybG</fullName>
    </recommendedName>
</protein>
<dbReference type="Pfam" id="PF01455">
    <property type="entry name" value="HupF_HypC"/>
    <property type="match status" value="1"/>
</dbReference>
<dbReference type="Gene3D" id="2.30.30.140">
    <property type="match status" value="1"/>
</dbReference>
<evidence type="ECO:0000313" key="2">
    <source>
        <dbReference type="EMBL" id="MPN45603.1"/>
    </source>
</evidence>
<dbReference type="EMBL" id="VSSQ01105623">
    <property type="protein sequence ID" value="MPN45603.1"/>
    <property type="molecule type" value="Genomic_DNA"/>
</dbReference>
<dbReference type="GO" id="GO:1902670">
    <property type="term" value="F:carbon dioxide binding"/>
    <property type="evidence" value="ECO:0007669"/>
    <property type="project" value="TreeGrafter"/>
</dbReference>
<gene>
    <name evidence="2" type="ORF">SDC9_193170</name>
</gene>
<dbReference type="PANTHER" id="PTHR35177">
    <property type="entry name" value="HYDROGENASE MATURATION FACTOR HYBG"/>
    <property type="match status" value="1"/>
</dbReference>
<accession>A0A645IDW2</accession>
<comment type="similarity">
    <text evidence="1">Belongs to the HupF/HypC family.</text>
</comment>
<dbReference type="GO" id="GO:0005506">
    <property type="term" value="F:iron ion binding"/>
    <property type="evidence" value="ECO:0007669"/>
    <property type="project" value="TreeGrafter"/>
</dbReference>
<dbReference type="PRINTS" id="PR00445">
    <property type="entry name" value="HUPFHYPC"/>
</dbReference>
<proteinExistence type="inferred from homology"/>
<dbReference type="InterPro" id="IPR001109">
    <property type="entry name" value="Hydrogenase_HupF/HypC"/>
</dbReference>
<organism evidence="2">
    <name type="scientific">bioreactor metagenome</name>
    <dbReference type="NCBI Taxonomy" id="1076179"/>
    <lineage>
        <taxon>unclassified sequences</taxon>
        <taxon>metagenomes</taxon>
        <taxon>ecological metagenomes</taxon>
    </lineage>
</organism>